<evidence type="ECO:0000256" key="1">
    <source>
        <dbReference type="ARBA" id="ARBA00023002"/>
    </source>
</evidence>
<evidence type="ECO:0000313" key="4">
    <source>
        <dbReference type="Proteomes" id="UP000177230"/>
    </source>
</evidence>
<accession>A0A1F5R4B2</accession>
<evidence type="ECO:0000259" key="2">
    <source>
        <dbReference type="Pfam" id="PF02754"/>
    </source>
</evidence>
<feature type="domain" description="Cysteine-rich" evidence="2">
    <location>
        <begin position="5"/>
        <end position="87"/>
    </location>
</feature>
<dbReference type="AlphaFoldDB" id="A0A1F5R4B2"/>
<evidence type="ECO:0000313" key="3">
    <source>
        <dbReference type="EMBL" id="OGF09304.1"/>
    </source>
</evidence>
<keyword evidence="1" id="KW-0560">Oxidoreductase</keyword>
<dbReference type="Gene3D" id="3.40.50.11810">
    <property type="match status" value="1"/>
</dbReference>
<dbReference type="Pfam" id="PF02754">
    <property type="entry name" value="CCG"/>
    <property type="match status" value="2"/>
</dbReference>
<organism evidence="3 4">
    <name type="scientific">Candidatus Edwardsbacteria bacterium GWF2_54_11</name>
    <dbReference type="NCBI Taxonomy" id="1817851"/>
    <lineage>
        <taxon>Bacteria</taxon>
        <taxon>Candidatus Edwardsiibacteriota</taxon>
    </lineage>
</organism>
<dbReference type="InterPro" id="IPR004017">
    <property type="entry name" value="Cys_rich_dom"/>
</dbReference>
<dbReference type="PANTHER" id="PTHR42947:SF1">
    <property type="entry name" value="COB--COM HETERODISULFIDE REDUCTASE SUBUNIT B 1"/>
    <property type="match status" value="1"/>
</dbReference>
<dbReference type="EMBL" id="MFFM01000042">
    <property type="protein sequence ID" value="OGF09304.1"/>
    <property type="molecule type" value="Genomic_DNA"/>
</dbReference>
<name>A0A1F5R4B2_9BACT</name>
<dbReference type="Proteomes" id="UP000177230">
    <property type="component" value="Unassembled WGS sequence"/>
</dbReference>
<dbReference type="PANTHER" id="PTHR42947">
    <property type="entry name" value="COB--COM HETERODISULFIDE REDUCTASE SUBUNIT B 1"/>
    <property type="match status" value="1"/>
</dbReference>
<dbReference type="GO" id="GO:0016491">
    <property type="term" value="F:oxidoreductase activity"/>
    <property type="evidence" value="ECO:0007669"/>
    <property type="project" value="UniProtKB-KW"/>
</dbReference>
<reference evidence="3 4" key="1">
    <citation type="journal article" date="2016" name="Nat. Commun.">
        <title>Thousands of microbial genomes shed light on interconnected biogeochemical processes in an aquifer system.</title>
        <authorList>
            <person name="Anantharaman K."/>
            <person name="Brown C.T."/>
            <person name="Hug L.A."/>
            <person name="Sharon I."/>
            <person name="Castelle C.J."/>
            <person name="Probst A.J."/>
            <person name="Thomas B.C."/>
            <person name="Singh A."/>
            <person name="Wilkins M.J."/>
            <person name="Karaoz U."/>
            <person name="Brodie E.L."/>
            <person name="Williams K.H."/>
            <person name="Hubbard S.S."/>
            <person name="Banfield J.F."/>
        </authorList>
    </citation>
    <scope>NUCLEOTIDE SEQUENCE [LARGE SCALE GENOMIC DNA]</scope>
</reference>
<feature type="domain" description="Cysteine-rich" evidence="2">
    <location>
        <begin position="152"/>
        <end position="238"/>
    </location>
</feature>
<sequence>MNKISYYPGCTLSNTAKNFDLSARESMKALGWELDELPRWNCCGTVYSLASDNLINHVAPVRLLVHTQELGRDRLTTLCSMCYHTLKMSNLMVQQDKDKLEKINFFIKDKDAEYKGRVEVLHLLEILKNDIGFSKIKEKISRPLKELKLAPYYGCLLTRPKAAAIDDVEMPTVMGDLIASLGAQAVYDPCLTECCGSYHTVMDQEVVADKAERIISSAIKNGAEAIVTSCPLCFFNLDERQKNIQEKTGKAYDLPILYFTQLLALGLGLGAEVCKFDLHHIDPRPLLKQKNLL</sequence>
<proteinExistence type="predicted"/>
<protein>
    <submittedName>
        <fullName evidence="3">Heterodisulfide reductase, subunit B</fullName>
    </submittedName>
</protein>
<comment type="caution">
    <text evidence="3">The sequence shown here is derived from an EMBL/GenBank/DDBJ whole genome shotgun (WGS) entry which is preliminary data.</text>
</comment>
<gene>
    <name evidence="3" type="ORF">A2024_08425</name>
</gene>
<dbReference type="Gene3D" id="1.20.1050.140">
    <property type="match status" value="1"/>
</dbReference>
<dbReference type="InterPro" id="IPR051278">
    <property type="entry name" value="HdrB/HdrD_reductase"/>
</dbReference>